<protein>
    <recommendedName>
        <fullName evidence="1">HD domain-containing protein</fullName>
    </recommendedName>
</protein>
<dbReference type="Proteomes" id="UP000177141">
    <property type="component" value="Unassembled WGS sequence"/>
</dbReference>
<evidence type="ECO:0000313" key="3">
    <source>
        <dbReference type="Proteomes" id="UP000177141"/>
    </source>
</evidence>
<dbReference type="InterPro" id="IPR006674">
    <property type="entry name" value="HD_domain"/>
</dbReference>
<dbReference type="SUPFAM" id="SSF109604">
    <property type="entry name" value="HD-domain/PDEase-like"/>
    <property type="match status" value="1"/>
</dbReference>
<dbReference type="Gene3D" id="1.10.3210.10">
    <property type="entry name" value="Hypothetical protein af1432"/>
    <property type="match status" value="1"/>
</dbReference>
<dbReference type="AlphaFoldDB" id="A0A1F7IX95"/>
<reference evidence="2 3" key="1">
    <citation type="journal article" date="2016" name="Nat. Commun.">
        <title>Thousands of microbial genomes shed light on interconnected biogeochemical processes in an aquifer system.</title>
        <authorList>
            <person name="Anantharaman K."/>
            <person name="Brown C.T."/>
            <person name="Hug L.A."/>
            <person name="Sharon I."/>
            <person name="Castelle C.J."/>
            <person name="Probst A.J."/>
            <person name="Thomas B.C."/>
            <person name="Singh A."/>
            <person name="Wilkins M.J."/>
            <person name="Karaoz U."/>
            <person name="Brodie E.L."/>
            <person name="Williams K.H."/>
            <person name="Hubbard S.S."/>
            <person name="Banfield J.F."/>
        </authorList>
    </citation>
    <scope>NUCLEOTIDE SEQUENCE [LARGE SCALE GENOMIC DNA]</scope>
</reference>
<evidence type="ECO:0000259" key="1">
    <source>
        <dbReference type="Pfam" id="PF01966"/>
    </source>
</evidence>
<sequence length="219" mass="25443">MRIIDIYRRYMIMPNLQQHMFRVAAVGSVICDSISEKVDSDSIVAACLLHDMGNIIKFKLDLFPSFVEPQGIEYWQKVQNDFFEKYGREEHIATIKIAKEIGVDDTVMTLLESIGFLQAKENFETADFDKKIAAYSDMRVEPYGVVSLKERLRDGRKRTIVHKPNSTDFIHFTEMAKYLKKIETQIFEKTSISPDDVTDKKISIYLEKLRDFDISVHKS</sequence>
<evidence type="ECO:0000313" key="2">
    <source>
        <dbReference type="EMBL" id="OGK47992.1"/>
    </source>
</evidence>
<name>A0A1F7IX95_9BACT</name>
<dbReference type="Pfam" id="PF01966">
    <property type="entry name" value="HD"/>
    <property type="match status" value="1"/>
</dbReference>
<organism evidence="2 3">
    <name type="scientific">Candidatus Roizmanbacteria bacterium RIFCSPLOWO2_01_FULL_38_12</name>
    <dbReference type="NCBI Taxonomy" id="1802061"/>
    <lineage>
        <taxon>Bacteria</taxon>
        <taxon>Candidatus Roizmaniibacteriota</taxon>
    </lineage>
</organism>
<accession>A0A1F7IX95</accession>
<dbReference type="EMBL" id="MGAL01000024">
    <property type="protein sequence ID" value="OGK47992.1"/>
    <property type="molecule type" value="Genomic_DNA"/>
</dbReference>
<comment type="caution">
    <text evidence="2">The sequence shown here is derived from an EMBL/GenBank/DDBJ whole genome shotgun (WGS) entry which is preliminary data.</text>
</comment>
<feature type="domain" description="HD" evidence="1">
    <location>
        <begin position="18"/>
        <end position="57"/>
    </location>
</feature>
<gene>
    <name evidence="2" type="ORF">A3A93_04285</name>
</gene>
<proteinExistence type="predicted"/>